<gene>
    <name evidence="4" type="ORF">PHYSODRAFT_493685</name>
</gene>
<dbReference type="SMART" id="SM00360">
    <property type="entry name" value="RRM"/>
    <property type="match status" value="1"/>
</dbReference>
<dbReference type="PANTHER" id="PTHR16105">
    <property type="entry name" value="RNA-BINDING REGION-CONTAINING PROTEIN 3"/>
    <property type="match status" value="1"/>
</dbReference>
<dbReference type="GeneID" id="20656979"/>
<dbReference type="GO" id="GO:0030626">
    <property type="term" value="F:U12 snRNA binding"/>
    <property type="evidence" value="ECO:0007669"/>
    <property type="project" value="TreeGrafter"/>
</dbReference>
<name>G4Z674_PHYSP</name>
<dbReference type="KEGG" id="psoj:PHYSODRAFT_493685"/>
<dbReference type="InterPro" id="IPR012677">
    <property type="entry name" value="Nucleotide-bd_a/b_plait_sf"/>
</dbReference>
<evidence type="ECO:0000256" key="2">
    <source>
        <dbReference type="PROSITE-ProRule" id="PRU00176"/>
    </source>
</evidence>
<dbReference type="EMBL" id="JH159153">
    <property type="protein sequence ID" value="EGZ21689.1"/>
    <property type="molecule type" value="Genomic_DNA"/>
</dbReference>
<feature type="domain" description="RRM" evidence="3">
    <location>
        <begin position="38"/>
        <end position="114"/>
    </location>
</feature>
<organism evidence="4 5">
    <name type="scientific">Phytophthora sojae (strain P6497)</name>
    <name type="common">Soybean stem and root rot agent</name>
    <name type="synonym">Phytophthora megasperma f. sp. glycines</name>
    <dbReference type="NCBI Taxonomy" id="1094619"/>
    <lineage>
        <taxon>Eukaryota</taxon>
        <taxon>Sar</taxon>
        <taxon>Stramenopiles</taxon>
        <taxon>Oomycota</taxon>
        <taxon>Peronosporomycetes</taxon>
        <taxon>Peronosporales</taxon>
        <taxon>Peronosporaceae</taxon>
        <taxon>Phytophthora</taxon>
    </lineage>
</organism>
<proteinExistence type="predicted"/>
<dbReference type="PROSITE" id="PS50102">
    <property type="entry name" value="RRM"/>
    <property type="match status" value="1"/>
</dbReference>
<dbReference type="PANTHER" id="PTHR16105:SF0">
    <property type="entry name" value="RNA-BINDING REGION-CONTAINING PROTEIN 3"/>
    <property type="match status" value="1"/>
</dbReference>
<dbReference type="SUPFAM" id="SSF54928">
    <property type="entry name" value="RNA-binding domain, RBD"/>
    <property type="match status" value="1"/>
</dbReference>
<dbReference type="InterPro" id="IPR045164">
    <property type="entry name" value="RBM41/RNPC3"/>
</dbReference>
<dbReference type="GO" id="GO:0000398">
    <property type="term" value="P:mRNA splicing, via spliceosome"/>
    <property type="evidence" value="ECO:0007669"/>
    <property type="project" value="TreeGrafter"/>
</dbReference>
<reference evidence="4 5" key="1">
    <citation type="journal article" date="2006" name="Science">
        <title>Phytophthora genome sequences uncover evolutionary origins and mechanisms of pathogenesis.</title>
        <authorList>
            <person name="Tyler B.M."/>
            <person name="Tripathy S."/>
            <person name="Zhang X."/>
            <person name="Dehal P."/>
            <person name="Jiang R.H."/>
            <person name="Aerts A."/>
            <person name="Arredondo F.D."/>
            <person name="Baxter L."/>
            <person name="Bensasson D."/>
            <person name="Beynon J.L."/>
            <person name="Chapman J."/>
            <person name="Damasceno C.M."/>
            <person name="Dorrance A.E."/>
            <person name="Dou D."/>
            <person name="Dickerman A.W."/>
            <person name="Dubchak I.L."/>
            <person name="Garbelotto M."/>
            <person name="Gijzen M."/>
            <person name="Gordon S.G."/>
            <person name="Govers F."/>
            <person name="Grunwald N.J."/>
            <person name="Huang W."/>
            <person name="Ivors K.L."/>
            <person name="Jones R.W."/>
            <person name="Kamoun S."/>
            <person name="Krampis K."/>
            <person name="Lamour K.H."/>
            <person name="Lee M.K."/>
            <person name="McDonald W.H."/>
            <person name="Medina M."/>
            <person name="Meijer H.J."/>
            <person name="Nordberg E.K."/>
            <person name="Maclean D.J."/>
            <person name="Ospina-Giraldo M.D."/>
            <person name="Morris P.F."/>
            <person name="Phuntumart V."/>
            <person name="Putnam N.H."/>
            <person name="Rash S."/>
            <person name="Rose J.K."/>
            <person name="Sakihama Y."/>
            <person name="Salamov A.A."/>
            <person name="Savidor A."/>
            <person name="Scheuring C.F."/>
            <person name="Smith B.M."/>
            <person name="Sobral B.W."/>
            <person name="Terry A."/>
            <person name="Torto-Alalibo T.A."/>
            <person name="Win J."/>
            <person name="Xu Z."/>
            <person name="Zhang H."/>
            <person name="Grigoriev I.V."/>
            <person name="Rokhsar D.S."/>
            <person name="Boore J.L."/>
        </authorList>
    </citation>
    <scope>NUCLEOTIDE SEQUENCE [LARGE SCALE GENOMIC DNA]</scope>
    <source>
        <strain evidence="4 5">P6497</strain>
    </source>
</reference>
<dbReference type="InterPro" id="IPR035979">
    <property type="entry name" value="RBD_domain_sf"/>
</dbReference>
<protein>
    <recommendedName>
        <fullName evidence="3">RRM domain-containing protein</fullName>
    </recommendedName>
</protein>
<dbReference type="Proteomes" id="UP000002640">
    <property type="component" value="Unassembled WGS sequence"/>
</dbReference>
<dbReference type="OMA" id="CATHDEL"/>
<dbReference type="SMR" id="G4Z674"/>
<keyword evidence="5" id="KW-1185">Reference proteome</keyword>
<dbReference type="STRING" id="1094619.G4Z674"/>
<dbReference type="Gene3D" id="3.30.70.330">
    <property type="match status" value="1"/>
</dbReference>
<dbReference type="InterPro" id="IPR000504">
    <property type="entry name" value="RRM_dom"/>
</dbReference>
<dbReference type="GO" id="GO:0097157">
    <property type="term" value="F:pre-mRNA intronic binding"/>
    <property type="evidence" value="ECO:0007669"/>
    <property type="project" value="TreeGrafter"/>
</dbReference>
<dbReference type="AlphaFoldDB" id="G4Z674"/>
<evidence type="ECO:0000256" key="1">
    <source>
        <dbReference type="ARBA" id="ARBA00022884"/>
    </source>
</evidence>
<keyword evidence="1 2" id="KW-0694">RNA-binding</keyword>
<dbReference type="GO" id="GO:0005689">
    <property type="term" value="C:U12-type spliceosomal complex"/>
    <property type="evidence" value="ECO:0007669"/>
    <property type="project" value="TreeGrafter"/>
</dbReference>
<evidence type="ECO:0000259" key="3">
    <source>
        <dbReference type="PROSITE" id="PS50102"/>
    </source>
</evidence>
<evidence type="ECO:0000313" key="4">
    <source>
        <dbReference type="EMBL" id="EGZ21689.1"/>
    </source>
</evidence>
<evidence type="ECO:0000313" key="5">
    <source>
        <dbReference type="Proteomes" id="UP000002640"/>
    </source>
</evidence>
<dbReference type="RefSeq" id="XP_009524406.1">
    <property type="nucleotide sequence ID" value="XM_009526111.1"/>
</dbReference>
<accession>G4Z674</accession>
<sequence>MPTVQPWTLEQLASKRLPDAQLAGEKVMKKYQRGQPSDTLYVKNLAKAVELADLLAVFSAVLPPESGPEVLDIRHFTEGRMKCQAFVKYPTVELASGALLQVHGVVLKEKPLIVVSALINWVGHRLCMSILTLFHVVPQCFRKA</sequence>
<dbReference type="InParanoid" id="G4Z674"/>
<dbReference type="Pfam" id="PF00076">
    <property type="entry name" value="RRM_1"/>
    <property type="match status" value="1"/>
</dbReference>